<sequence length="1200" mass="134029">MQGPPASEASTSSGSKRHSFAALPPPDAFSPLDLDAARITAGEARYVQPDYAVRTQDDLLPHLETKHAGVTAMRRIFIGPSYRGHGTNQFGMQQKPNTNDLPALDLHASRLPLLRRKRANTGASRLSDASSESSKGRSRRDSLSSRGGDHATGWQGTSFEIGGDIRDAARRRDARLRRQREEADRASGIPPPSPGDRHSTTAVSQLMPKSPALSSTTTGASFATAQTHFATPLASPTPSSNPYFASSPPPPQPPTGAAAVSTPYSDIPEIHVTDASSDKPTSRHLRIRLDLPNVRSILRTRASTARSIMSFRSARSEPVPAPNVHFPDSVPTSDHAGPGSGAAPPAPPQVVLARPDNEIPAGPKAAERLGKVLHGHPIQAAKPPPRFKRAPDEVVRQERMLVRVDWSPRDDLPDVFDEHVAKKYPTVKETWEELAVVWRASGQIELWSEHGLNFAASLLNRKKLEGVIPLDPKATHLSLYSSTDLVFCLTFRPDVRSRVLARTSHTHARDDRSHAATNAESNRRSNSKATKRGYLHLRSTGTNIFLFRARTHATAKEWLWRLYRILGGRLPPLLEVRVPGLGAKLYFRIPRDHDPDGDELYDRTEEDTGYRLLQADRVIEECVARLSTVPQWKDLVETAKRQGTNFRLAWRRGSILDWITDPPPGEAPPDWAVVGGFAFRQAGQASVLELRPASHYPTTCRVPAQDGASGSHISSTIRVAEPPGIEGFVIRITPKGRSRRVYLSTRKNLLFRSRPTLAHAPDPPLRVMDVMNNPAAVVLGPFIAGMATLAQPDKKKREKLWSPVARSVLRDHSHQHRKRRDRALQSLSLADIADEAFGDPMALCDDYAANCDGNHMLEYLETMEKKRAFLQVTDSLGYVRISEIQSVEPELETTAANLDGSKENSRKLRRLIVNFDSGRYVKLECPSNDVRDEWVVRLRALATYWRRRERVDAIQYMELSGSAAMVHRLPARGPHKKHAYEDEPDADTMPPLSRDEVLASHHLTHLYNWCLLDGCRAILREGIMHVKQGLRGMYQMRHVVLLPGILLEFQHVTRGIHGQPLPSPYHRRTRLLHLRDCYVYSGTLAGHLNAPTASTGEWDPADETQHQFPRCYPGMDGLRTADERDDCTFVVFKIKHSESGTDCKLGKKGKSTDARVYRTRSKLERDLFVYALNLSIERLLRGEQEREDRLRKFSWLSKMK</sequence>
<dbReference type="EMBL" id="PUHQ01000066">
    <property type="protein sequence ID" value="KAG0658428.1"/>
    <property type="molecule type" value="Genomic_DNA"/>
</dbReference>
<dbReference type="AlphaFoldDB" id="A0A9P6VZI6"/>
<feature type="region of interest" description="Disordered" evidence="1">
    <location>
        <begin position="231"/>
        <end position="262"/>
    </location>
</feature>
<organism evidence="3 4">
    <name type="scientific">Rhodotorula mucilaginosa</name>
    <name type="common">Yeast</name>
    <name type="synonym">Rhodotorula rubra</name>
    <dbReference type="NCBI Taxonomy" id="5537"/>
    <lineage>
        <taxon>Eukaryota</taxon>
        <taxon>Fungi</taxon>
        <taxon>Dikarya</taxon>
        <taxon>Basidiomycota</taxon>
        <taxon>Pucciniomycotina</taxon>
        <taxon>Microbotryomycetes</taxon>
        <taxon>Sporidiobolales</taxon>
        <taxon>Sporidiobolaceae</taxon>
        <taxon>Rhodotorula</taxon>
    </lineage>
</organism>
<dbReference type="Pfam" id="PF23207">
    <property type="entry name" value="PH_SPO71"/>
    <property type="match status" value="1"/>
</dbReference>
<feature type="compositionally biased region" description="Basic and acidic residues" evidence="1">
    <location>
        <begin position="139"/>
        <end position="149"/>
    </location>
</feature>
<proteinExistence type="predicted"/>
<feature type="region of interest" description="Disordered" evidence="1">
    <location>
        <begin position="115"/>
        <end position="219"/>
    </location>
</feature>
<reference evidence="3 4" key="1">
    <citation type="submission" date="2020-11" db="EMBL/GenBank/DDBJ databases">
        <title>Kefir isolates.</title>
        <authorList>
            <person name="Marcisauskas S."/>
            <person name="Kim Y."/>
            <person name="Blasche S."/>
        </authorList>
    </citation>
    <scope>NUCLEOTIDE SEQUENCE [LARGE SCALE GENOMIC DNA]</scope>
    <source>
        <strain evidence="3 4">KR</strain>
    </source>
</reference>
<keyword evidence="4" id="KW-1185">Reference proteome</keyword>
<comment type="caution">
    <text evidence="3">The sequence shown here is derived from an EMBL/GenBank/DDBJ whole genome shotgun (WGS) entry which is preliminary data.</text>
</comment>
<evidence type="ECO:0000259" key="2">
    <source>
        <dbReference type="SMART" id="SM00233"/>
    </source>
</evidence>
<protein>
    <recommendedName>
        <fullName evidence="2">PH domain-containing protein</fullName>
    </recommendedName>
</protein>
<dbReference type="InterPro" id="IPR001849">
    <property type="entry name" value="PH_domain"/>
</dbReference>
<dbReference type="Proteomes" id="UP000777482">
    <property type="component" value="Unassembled WGS sequence"/>
</dbReference>
<feature type="compositionally biased region" description="Low complexity" evidence="1">
    <location>
        <begin position="124"/>
        <end position="133"/>
    </location>
</feature>
<gene>
    <name evidence="3" type="ORF">C6P46_005791</name>
</gene>
<evidence type="ECO:0000313" key="3">
    <source>
        <dbReference type="EMBL" id="KAG0658428.1"/>
    </source>
</evidence>
<dbReference type="InterPro" id="IPR039486">
    <property type="entry name" value="Mug56/Spo71_PH"/>
</dbReference>
<feature type="region of interest" description="Disordered" evidence="1">
    <location>
        <begin position="1"/>
        <end position="28"/>
    </location>
</feature>
<dbReference type="PANTHER" id="PTHR28076:SF1">
    <property type="entry name" value="PROSPORE MEMBRANE ADAPTER PROTEIN SPO71"/>
    <property type="match status" value="1"/>
</dbReference>
<feature type="region of interest" description="Disordered" evidence="1">
    <location>
        <begin position="311"/>
        <end position="362"/>
    </location>
</feature>
<dbReference type="Pfam" id="PF15404">
    <property type="entry name" value="PH_4"/>
    <property type="match status" value="1"/>
</dbReference>
<accession>A0A9P6VZI6</accession>
<dbReference type="GO" id="GO:1902657">
    <property type="term" value="P:protein localization to prospore membrane"/>
    <property type="evidence" value="ECO:0007669"/>
    <property type="project" value="InterPro"/>
</dbReference>
<feature type="region of interest" description="Disordered" evidence="1">
    <location>
        <begin position="502"/>
        <end position="532"/>
    </location>
</feature>
<dbReference type="InterPro" id="IPR057379">
    <property type="entry name" value="PH_SPO71"/>
</dbReference>
<dbReference type="InterPro" id="IPR040345">
    <property type="entry name" value="Mug56/Spo71"/>
</dbReference>
<dbReference type="PANTHER" id="PTHR28076">
    <property type="entry name" value="SPORULATION-SPECIFIC PROTEIN 71"/>
    <property type="match status" value="1"/>
</dbReference>
<dbReference type="OrthoDB" id="5579281at2759"/>
<feature type="domain" description="PH" evidence="2">
    <location>
        <begin position="394"/>
        <end position="569"/>
    </location>
</feature>
<evidence type="ECO:0000256" key="1">
    <source>
        <dbReference type="SAM" id="MobiDB-lite"/>
    </source>
</evidence>
<name>A0A9P6VZI6_RHOMI</name>
<feature type="domain" description="PH" evidence="2">
    <location>
        <begin position="1018"/>
        <end position="1179"/>
    </location>
</feature>
<dbReference type="SMART" id="SM00233">
    <property type="entry name" value="PH"/>
    <property type="match status" value="2"/>
</dbReference>
<evidence type="ECO:0000313" key="4">
    <source>
        <dbReference type="Proteomes" id="UP000777482"/>
    </source>
</evidence>